<dbReference type="GO" id="GO:0005886">
    <property type="term" value="C:plasma membrane"/>
    <property type="evidence" value="ECO:0007669"/>
    <property type="project" value="TreeGrafter"/>
</dbReference>
<feature type="domain" description="Anoctamin transmembrane" evidence="7">
    <location>
        <begin position="178"/>
        <end position="606"/>
    </location>
</feature>
<name>A0A3B3UQ18_9TELE</name>
<keyword evidence="3 6" id="KW-0812">Transmembrane</keyword>
<comment type="subcellular location">
    <subcellularLocation>
        <location evidence="1 6">Membrane</location>
        <topology evidence="1 6">Multi-pass membrane protein</topology>
    </subcellularLocation>
</comment>
<evidence type="ECO:0000259" key="7">
    <source>
        <dbReference type="Pfam" id="PF04547"/>
    </source>
</evidence>
<comment type="similarity">
    <text evidence="2 6">Belongs to the anoctamin family.</text>
</comment>
<feature type="transmembrane region" description="Helical" evidence="6">
    <location>
        <begin position="481"/>
        <end position="504"/>
    </location>
</feature>
<dbReference type="GO" id="GO:0005254">
    <property type="term" value="F:chloride channel activity"/>
    <property type="evidence" value="ECO:0007669"/>
    <property type="project" value="TreeGrafter"/>
</dbReference>
<evidence type="ECO:0000256" key="5">
    <source>
        <dbReference type="ARBA" id="ARBA00023136"/>
    </source>
</evidence>
<feature type="transmembrane region" description="Helical" evidence="6">
    <location>
        <begin position="411"/>
        <end position="433"/>
    </location>
</feature>
<dbReference type="GeneTree" id="ENSGT00940000157537"/>
<feature type="transmembrane region" description="Helical" evidence="6">
    <location>
        <begin position="571"/>
        <end position="593"/>
    </location>
</feature>
<dbReference type="AlphaFoldDB" id="A0A3B3UQ18"/>
<evidence type="ECO:0000256" key="1">
    <source>
        <dbReference type="ARBA" id="ARBA00004141"/>
    </source>
</evidence>
<evidence type="ECO:0000313" key="9">
    <source>
        <dbReference type="Proteomes" id="UP000261500"/>
    </source>
</evidence>
<dbReference type="Proteomes" id="UP000261500">
    <property type="component" value="Unplaced"/>
</dbReference>
<keyword evidence="4 6" id="KW-1133">Transmembrane helix</keyword>
<organism evidence="8 9">
    <name type="scientific">Poecilia latipinna</name>
    <name type="common">sailfin molly</name>
    <dbReference type="NCBI Taxonomy" id="48699"/>
    <lineage>
        <taxon>Eukaryota</taxon>
        <taxon>Metazoa</taxon>
        <taxon>Chordata</taxon>
        <taxon>Craniata</taxon>
        <taxon>Vertebrata</taxon>
        <taxon>Euteleostomi</taxon>
        <taxon>Actinopterygii</taxon>
        <taxon>Neopterygii</taxon>
        <taxon>Teleostei</taxon>
        <taxon>Neoteleostei</taxon>
        <taxon>Acanthomorphata</taxon>
        <taxon>Ovalentaria</taxon>
        <taxon>Atherinomorphae</taxon>
        <taxon>Cyprinodontiformes</taxon>
        <taxon>Poeciliidae</taxon>
        <taxon>Poeciliinae</taxon>
        <taxon>Poecilia</taxon>
    </lineage>
</organism>
<dbReference type="Ensembl" id="ENSPLAT00000023253.1">
    <property type="protein sequence ID" value="ENSPLAP00000014759.1"/>
    <property type="gene ID" value="ENSPLAG00000018567.1"/>
</dbReference>
<evidence type="ECO:0000256" key="3">
    <source>
        <dbReference type="ARBA" id="ARBA00022692"/>
    </source>
</evidence>
<sequence length="631" mass="72120">MLFEITNLIAVSAAGAPADGTMQQSDDSGAPSFNPLVVLELISDTKEEAIAWLLSRIRTPQQAGGAGLLMEQLGPGVSAEHKDNPNLFLVGASWERLLSGAEDVGLFKEYSDGSMRGFTCTNKHNFKDFQGDGDGFLSMAECQYIIKHELETLRAKDETHVPGYSNAKLYPGKSINEIRHYYGEGQALYFGFLEYFTFALVPMALFGVPYYMFDWEDYDKYVAFAVFNVVWCTIILELWKRSSATLAYHWGTLSRKKAFEEPRPGFHGVLGYNPVTDREEPLYPNAKRQLRIYLVSLPFVLLCLYLSLYVMMIYFQMEGWALSVHDQDPSFWTGVLLYIPSIIYAVVIEAMNLVYRYAAEFLTEWENHRLESSYQNHLVLKVLVFNFFNCFASLFYIAFVMQDMVLLSQSLATLLITSQILNQFMEAFLPYWLQRRRNKKMIRKVQKKRTPGDKELPLAEQVRLEADMSTYLGTFDDYLELFLLFGYVSLFSCVYPLAAVLVVLNNVTEVYSDAFKMCHVFKRPFADPAANIGVWQLAFETMSVIAVVTNCALIGMSPQVKAYFPESETQLILWTVAIEHGLLAFKFILTFLIPDVPKHIQIKLARLEFESLEALKKKKMLEGTEFRKSVQ</sequence>
<reference evidence="8" key="1">
    <citation type="submission" date="2025-08" db="UniProtKB">
        <authorList>
            <consortium name="Ensembl"/>
        </authorList>
    </citation>
    <scope>IDENTIFICATION</scope>
</reference>
<dbReference type="PANTHER" id="PTHR12308">
    <property type="entry name" value="ANOCTAMIN"/>
    <property type="match status" value="1"/>
</dbReference>
<accession>A0A3B3UQ18</accession>
<dbReference type="Pfam" id="PF04547">
    <property type="entry name" value="Anoctamin"/>
    <property type="match status" value="1"/>
</dbReference>
<evidence type="ECO:0000256" key="6">
    <source>
        <dbReference type="RuleBase" id="RU280814"/>
    </source>
</evidence>
<keyword evidence="9" id="KW-1185">Reference proteome</keyword>
<feature type="transmembrane region" description="Helical" evidence="6">
    <location>
        <begin position="187"/>
        <end position="209"/>
    </location>
</feature>
<evidence type="ECO:0000256" key="4">
    <source>
        <dbReference type="ARBA" id="ARBA00022989"/>
    </source>
</evidence>
<proteinExistence type="inferred from homology"/>
<feature type="transmembrane region" description="Helical" evidence="6">
    <location>
        <begin position="221"/>
        <end position="239"/>
    </location>
</feature>
<evidence type="ECO:0000256" key="2">
    <source>
        <dbReference type="ARBA" id="ARBA00009671"/>
    </source>
</evidence>
<protein>
    <recommendedName>
        <fullName evidence="6">Anoctamin</fullName>
    </recommendedName>
</protein>
<feature type="transmembrane region" description="Helical" evidence="6">
    <location>
        <begin position="378"/>
        <end position="399"/>
    </location>
</feature>
<feature type="transmembrane region" description="Helical" evidence="6">
    <location>
        <begin position="335"/>
        <end position="358"/>
    </location>
</feature>
<feature type="transmembrane region" description="Helical" evidence="6">
    <location>
        <begin position="292"/>
        <end position="315"/>
    </location>
</feature>
<evidence type="ECO:0000313" key="8">
    <source>
        <dbReference type="Ensembl" id="ENSPLAP00000014759.1"/>
    </source>
</evidence>
<dbReference type="InterPro" id="IPR007632">
    <property type="entry name" value="Anoctamin"/>
</dbReference>
<dbReference type="PANTHER" id="PTHR12308:SF40">
    <property type="entry name" value="ANOCTAMIN-10"/>
    <property type="match status" value="1"/>
</dbReference>
<reference evidence="8" key="2">
    <citation type="submission" date="2025-09" db="UniProtKB">
        <authorList>
            <consortium name="Ensembl"/>
        </authorList>
    </citation>
    <scope>IDENTIFICATION</scope>
</reference>
<dbReference type="InterPro" id="IPR049452">
    <property type="entry name" value="Anoctamin_TM"/>
</dbReference>
<keyword evidence="5 6" id="KW-0472">Membrane</keyword>